<dbReference type="CDD" id="cd03024">
    <property type="entry name" value="DsbA_FrnE"/>
    <property type="match status" value="1"/>
</dbReference>
<gene>
    <name evidence="2" type="ordered locus">Asuc_1321</name>
</gene>
<dbReference type="InterPro" id="IPR036249">
    <property type="entry name" value="Thioredoxin-like_sf"/>
</dbReference>
<dbReference type="RefSeq" id="WP_012073058.1">
    <property type="nucleotide sequence ID" value="NC_009655.1"/>
</dbReference>
<dbReference type="HOGENOM" id="CLU_069253_0_2_6"/>
<organism evidence="2 3">
    <name type="scientific">Actinobacillus succinogenes (strain ATCC 55618 / DSM 22257 / CCUG 43843 / 130Z)</name>
    <dbReference type="NCBI Taxonomy" id="339671"/>
    <lineage>
        <taxon>Bacteria</taxon>
        <taxon>Pseudomonadati</taxon>
        <taxon>Pseudomonadota</taxon>
        <taxon>Gammaproteobacteria</taxon>
        <taxon>Pasteurellales</taxon>
        <taxon>Pasteurellaceae</taxon>
        <taxon>Actinobacillus</taxon>
    </lineage>
</organism>
<dbReference type="PANTHER" id="PTHR13887:SF41">
    <property type="entry name" value="THIOREDOXIN SUPERFAMILY PROTEIN"/>
    <property type="match status" value="1"/>
</dbReference>
<dbReference type="Gene3D" id="3.40.30.10">
    <property type="entry name" value="Glutaredoxin"/>
    <property type="match status" value="1"/>
</dbReference>
<name>A6VNY4_ACTSZ</name>
<keyword evidence="3" id="KW-1185">Reference proteome</keyword>
<accession>A6VNY4</accession>
<evidence type="ECO:0000259" key="1">
    <source>
        <dbReference type="Pfam" id="PF01323"/>
    </source>
</evidence>
<dbReference type="PANTHER" id="PTHR13887">
    <property type="entry name" value="GLUTATHIONE S-TRANSFERASE KAPPA"/>
    <property type="match status" value="1"/>
</dbReference>
<dbReference type="STRING" id="339671.Asuc_1321"/>
<sequence length="226" mass="25193">MKIKIWSDYACPFCYVGKRHLEAALRQFAHAENVEIVYKAFELDPTAPAIVTATTQQRIERKYGRTPAGAMEFIRNVEAAGKRAGLEIHYVQNTNTFDAHRLTKLAETLGKADEINERLMKAYFTENLALANRENLVKCAEDAGINREQVENLLNSDRFAQSARNDEHQARQIGIQGVPFFVIDGKIGLSGAQPADYMLQALNQAWNEQTESEITAGIACGIDGCN</sequence>
<protein>
    <submittedName>
        <fullName evidence="2">DSBA oxidoreductase</fullName>
    </submittedName>
</protein>
<dbReference type="InterPro" id="IPR001853">
    <property type="entry name" value="DSBA-like_thioredoxin_dom"/>
</dbReference>
<dbReference type="eggNOG" id="COG2761">
    <property type="taxonomic scope" value="Bacteria"/>
</dbReference>
<feature type="domain" description="DSBA-like thioredoxin" evidence="1">
    <location>
        <begin position="3"/>
        <end position="202"/>
    </location>
</feature>
<proteinExistence type="predicted"/>
<dbReference type="AlphaFoldDB" id="A6VNY4"/>
<evidence type="ECO:0000313" key="2">
    <source>
        <dbReference type="EMBL" id="ABR74681.1"/>
    </source>
</evidence>
<evidence type="ECO:0000313" key="3">
    <source>
        <dbReference type="Proteomes" id="UP000001114"/>
    </source>
</evidence>
<dbReference type="SUPFAM" id="SSF52833">
    <property type="entry name" value="Thioredoxin-like"/>
    <property type="match status" value="1"/>
</dbReference>
<dbReference type="Proteomes" id="UP000001114">
    <property type="component" value="Chromosome"/>
</dbReference>
<dbReference type="GO" id="GO:0016491">
    <property type="term" value="F:oxidoreductase activity"/>
    <property type="evidence" value="ECO:0007669"/>
    <property type="project" value="InterPro"/>
</dbReference>
<dbReference type="EMBL" id="CP000746">
    <property type="protein sequence ID" value="ABR74681.1"/>
    <property type="molecule type" value="Genomic_DNA"/>
</dbReference>
<reference evidence="3" key="1">
    <citation type="journal article" date="2010" name="BMC Genomics">
        <title>A genomic perspective on the potential of Actinobacillus succinogenes for industrial succinate production.</title>
        <authorList>
            <person name="McKinlay J.B."/>
            <person name="Laivenieks M."/>
            <person name="Schindler B.D."/>
            <person name="McKinlay A.A."/>
            <person name="Siddaramappa S."/>
            <person name="Challacombe J.F."/>
            <person name="Lowry S.R."/>
            <person name="Clum A."/>
            <person name="Lapidus A.L."/>
            <person name="Burkhart K.B."/>
            <person name="Harkins V."/>
            <person name="Vieille C."/>
        </authorList>
    </citation>
    <scope>NUCLEOTIDE SEQUENCE [LARGE SCALE GENOMIC DNA]</scope>
    <source>
        <strain evidence="3">ATCC 55618 / DSM 22257 / CCUG 43843 / 130Z</strain>
    </source>
</reference>
<dbReference type="Pfam" id="PF01323">
    <property type="entry name" value="DSBA"/>
    <property type="match status" value="1"/>
</dbReference>
<dbReference type="OrthoDB" id="9799122at2"/>
<dbReference type="KEGG" id="asu:Asuc_1321"/>